<dbReference type="GeneID" id="54347646"/>
<protein>
    <submittedName>
        <fullName evidence="2">Uncharacterized protein</fullName>
    </submittedName>
</protein>
<dbReference type="RefSeq" id="XP_033449315.1">
    <property type="nucleotide sequence ID" value="XM_033589995.1"/>
</dbReference>
<gene>
    <name evidence="2" type="ORF">M421DRAFT_390963</name>
</gene>
<dbReference type="AlphaFoldDB" id="A0A6A5RUN3"/>
<organism evidence="2 3">
    <name type="scientific">Didymella exigua CBS 183.55</name>
    <dbReference type="NCBI Taxonomy" id="1150837"/>
    <lineage>
        <taxon>Eukaryota</taxon>
        <taxon>Fungi</taxon>
        <taxon>Dikarya</taxon>
        <taxon>Ascomycota</taxon>
        <taxon>Pezizomycotina</taxon>
        <taxon>Dothideomycetes</taxon>
        <taxon>Pleosporomycetidae</taxon>
        <taxon>Pleosporales</taxon>
        <taxon>Pleosporineae</taxon>
        <taxon>Didymellaceae</taxon>
        <taxon>Didymella</taxon>
    </lineage>
</organism>
<dbReference type="Proteomes" id="UP000800082">
    <property type="component" value="Unassembled WGS sequence"/>
</dbReference>
<name>A0A6A5RUN3_9PLEO</name>
<keyword evidence="1" id="KW-0812">Transmembrane</keyword>
<keyword evidence="1" id="KW-0472">Membrane</keyword>
<dbReference type="EMBL" id="ML978967">
    <property type="protein sequence ID" value="KAF1929067.1"/>
    <property type="molecule type" value="Genomic_DNA"/>
</dbReference>
<sequence>MAGRPTLDMNSCSVILNQTLHHPLAAIDYSFLMAMALMFLLTSCGSARLTIYTSCISQLMLHNCSSLWILLLSMFLKHAIATRSKLSLHLMTQHLSRRTSLLYHITRQEKKLYQSGLYELAGVLLAFAIQPKSSTALIPSNWPASYSTSS</sequence>
<feature type="transmembrane region" description="Helical" evidence="1">
    <location>
        <begin position="29"/>
        <end position="47"/>
    </location>
</feature>
<keyword evidence="3" id="KW-1185">Reference proteome</keyword>
<accession>A0A6A5RUN3</accession>
<reference evidence="2" key="1">
    <citation type="journal article" date="2020" name="Stud. Mycol.">
        <title>101 Dothideomycetes genomes: a test case for predicting lifestyles and emergence of pathogens.</title>
        <authorList>
            <person name="Haridas S."/>
            <person name="Albert R."/>
            <person name="Binder M."/>
            <person name="Bloem J."/>
            <person name="Labutti K."/>
            <person name="Salamov A."/>
            <person name="Andreopoulos B."/>
            <person name="Baker S."/>
            <person name="Barry K."/>
            <person name="Bills G."/>
            <person name="Bluhm B."/>
            <person name="Cannon C."/>
            <person name="Castanera R."/>
            <person name="Culley D."/>
            <person name="Daum C."/>
            <person name="Ezra D."/>
            <person name="Gonzalez J."/>
            <person name="Henrissat B."/>
            <person name="Kuo A."/>
            <person name="Liang C."/>
            <person name="Lipzen A."/>
            <person name="Lutzoni F."/>
            <person name="Magnuson J."/>
            <person name="Mondo S."/>
            <person name="Nolan M."/>
            <person name="Ohm R."/>
            <person name="Pangilinan J."/>
            <person name="Park H.-J."/>
            <person name="Ramirez L."/>
            <person name="Alfaro M."/>
            <person name="Sun H."/>
            <person name="Tritt A."/>
            <person name="Yoshinaga Y."/>
            <person name="Zwiers L.-H."/>
            <person name="Turgeon B."/>
            <person name="Goodwin S."/>
            <person name="Spatafora J."/>
            <person name="Crous P."/>
            <person name="Grigoriev I."/>
        </authorList>
    </citation>
    <scope>NUCLEOTIDE SEQUENCE</scope>
    <source>
        <strain evidence="2">CBS 183.55</strain>
    </source>
</reference>
<evidence type="ECO:0000256" key="1">
    <source>
        <dbReference type="SAM" id="Phobius"/>
    </source>
</evidence>
<evidence type="ECO:0000313" key="3">
    <source>
        <dbReference type="Proteomes" id="UP000800082"/>
    </source>
</evidence>
<evidence type="ECO:0000313" key="2">
    <source>
        <dbReference type="EMBL" id="KAF1929067.1"/>
    </source>
</evidence>
<keyword evidence="1" id="KW-1133">Transmembrane helix</keyword>
<feature type="transmembrane region" description="Helical" evidence="1">
    <location>
        <begin position="59"/>
        <end position="76"/>
    </location>
</feature>
<proteinExistence type="predicted"/>